<organism evidence="3 4">
    <name type="scientific">Actinopolymorpha singaporensis</name>
    <dbReference type="NCBI Taxonomy" id="117157"/>
    <lineage>
        <taxon>Bacteria</taxon>
        <taxon>Bacillati</taxon>
        <taxon>Actinomycetota</taxon>
        <taxon>Actinomycetes</taxon>
        <taxon>Propionibacteriales</taxon>
        <taxon>Actinopolymorphaceae</taxon>
        <taxon>Actinopolymorpha</taxon>
    </lineage>
</organism>
<dbReference type="Gene3D" id="3.40.309.10">
    <property type="entry name" value="Aldehyde Dehydrogenase, Chain A, domain 2"/>
    <property type="match status" value="1"/>
</dbReference>
<dbReference type="InterPro" id="IPR050740">
    <property type="entry name" value="Aldehyde_DH_Superfamily"/>
</dbReference>
<dbReference type="Gene3D" id="3.40.605.10">
    <property type="entry name" value="Aldehyde Dehydrogenase, Chain A, domain 1"/>
    <property type="match status" value="1"/>
</dbReference>
<dbReference type="InterPro" id="IPR016161">
    <property type="entry name" value="Ald_DH/histidinol_DH"/>
</dbReference>
<reference evidence="3 4" key="1">
    <citation type="submission" date="2016-10" db="EMBL/GenBank/DDBJ databases">
        <authorList>
            <person name="de Groot N.N."/>
        </authorList>
    </citation>
    <scope>NUCLEOTIDE SEQUENCE [LARGE SCALE GENOMIC DNA]</scope>
    <source>
        <strain evidence="3 4">DSM 22024</strain>
    </source>
</reference>
<dbReference type="SUPFAM" id="SSF53720">
    <property type="entry name" value="ALDH-like"/>
    <property type="match status" value="1"/>
</dbReference>
<dbReference type="AlphaFoldDB" id="A0A1H1LKB0"/>
<dbReference type="CDD" id="cd07129">
    <property type="entry name" value="ALDH_KGSADH"/>
    <property type="match status" value="1"/>
</dbReference>
<dbReference type="InterPro" id="IPR044151">
    <property type="entry name" value="ALDH_KGSADH"/>
</dbReference>
<dbReference type="EMBL" id="LT629732">
    <property type="protein sequence ID" value="SDR74780.1"/>
    <property type="molecule type" value="Genomic_DNA"/>
</dbReference>
<dbReference type="Proteomes" id="UP000198983">
    <property type="component" value="Chromosome I"/>
</dbReference>
<sequence length="497" mass="51878">MTAPTTAPSPTTSAELESILAAATAAAGPLGALRPAERARLLRAVADALDAAADELVPLAMEESHLAEARLKGELTRTTFQLRLFGEVLEEGSYLEATIDRTDPDWGMGPRPDLRRMLVPLGPVLVYAASNFPFAFSVAGGDTASGLAAGNPIIVKAHSGHPRLSQRTGEIVRGALAEAGAPDGTFDVIFSFERGVEALKDPRIKAGSFTGSIPGGRALFDIASQRPDPIPFYGELGSLNPVFVTPGAVKARGDEIASGFVGSATLGAGQFCTKPGLLFVPAGHGLDQAIVAAAGDVAPASLLNKRIAEGYAEGLSKLVGTAGVTSLVEASGMDGLVAGPTLVKTTVPVLLDNADTLLEECFGPFSLVVEYDGEDELRRAAEAFGGNLTATIHGEESDTGELGWLMDLLRDRAGRILWGGWPTGVSVTYAMQHGGPWPATTASLHTSVGTTAIRRFLRPVSYQTMPEELLPEALRDRNVLGIPRRVNGALTKDDVPA</sequence>
<dbReference type="InterPro" id="IPR016162">
    <property type="entry name" value="Ald_DH_N"/>
</dbReference>
<dbReference type="RefSeq" id="WP_092649973.1">
    <property type="nucleotide sequence ID" value="NZ_LT629732.1"/>
</dbReference>
<dbReference type="InterPro" id="IPR016163">
    <property type="entry name" value="Ald_DH_C"/>
</dbReference>
<feature type="domain" description="Aldehyde dehydrogenase" evidence="2">
    <location>
        <begin position="11"/>
        <end position="399"/>
    </location>
</feature>
<evidence type="ECO:0000313" key="3">
    <source>
        <dbReference type="EMBL" id="SDR74780.1"/>
    </source>
</evidence>
<accession>A0A1H1LKB0</accession>
<dbReference type="InterPro" id="IPR015590">
    <property type="entry name" value="Aldehyde_DH_dom"/>
</dbReference>
<evidence type="ECO:0000256" key="1">
    <source>
        <dbReference type="ARBA" id="ARBA00023002"/>
    </source>
</evidence>
<dbReference type="Pfam" id="PF00171">
    <property type="entry name" value="Aldedh"/>
    <property type="match status" value="1"/>
</dbReference>
<gene>
    <name evidence="3" type="ORF">SAMN04489717_0382</name>
</gene>
<dbReference type="OrthoDB" id="9770537at2"/>
<keyword evidence="1" id="KW-0560">Oxidoreductase</keyword>
<dbReference type="GO" id="GO:0016620">
    <property type="term" value="F:oxidoreductase activity, acting on the aldehyde or oxo group of donors, NAD or NADP as acceptor"/>
    <property type="evidence" value="ECO:0007669"/>
    <property type="project" value="InterPro"/>
</dbReference>
<name>A0A1H1LKB0_9ACTN</name>
<dbReference type="STRING" id="117157.SAMN04489717_0382"/>
<keyword evidence="4" id="KW-1185">Reference proteome</keyword>
<proteinExistence type="predicted"/>
<protein>
    <submittedName>
        <fullName evidence="3">NADP-dependent aldehyde dehydrogenase</fullName>
    </submittedName>
</protein>
<evidence type="ECO:0000313" key="4">
    <source>
        <dbReference type="Proteomes" id="UP000198983"/>
    </source>
</evidence>
<dbReference type="PANTHER" id="PTHR43353:SF3">
    <property type="entry name" value="ALDEHYDE DEHYDROGENASE-RELATED"/>
    <property type="match status" value="1"/>
</dbReference>
<evidence type="ECO:0000259" key="2">
    <source>
        <dbReference type="Pfam" id="PF00171"/>
    </source>
</evidence>
<dbReference type="PANTHER" id="PTHR43353">
    <property type="entry name" value="SUCCINATE-SEMIALDEHYDE DEHYDROGENASE, MITOCHONDRIAL"/>
    <property type="match status" value="1"/>
</dbReference>